<dbReference type="InterPro" id="IPR018728">
    <property type="entry name" value="DUF2268"/>
</dbReference>
<keyword evidence="3" id="KW-1185">Reference proteome</keyword>
<evidence type="ECO:0000313" key="2">
    <source>
        <dbReference type="EMBL" id="SFQ72281.1"/>
    </source>
</evidence>
<accession>A0A1I6AU66</accession>
<dbReference type="Pfam" id="PF10026">
    <property type="entry name" value="DUF2268"/>
    <property type="match status" value="1"/>
</dbReference>
<organism evidence="2 3">
    <name type="scientific">Priestia endophytica DSM 13796</name>
    <dbReference type="NCBI Taxonomy" id="1121089"/>
    <lineage>
        <taxon>Bacteria</taxon>
        <taxon>Bacillati</taxon>
        <taxon>Bacillota</taxon>
        <taxon>Bacilli</taxon>
        <taxon>Bacillales</taxon>
        <taxon>Bacillaceae</taxon>
        <taxon>Priestia</taxon>
    </lineage>
</organism>
<evidence type="ECO:0000259" key="1">
    <source>
        <dbReference type="Pfam" id="PF10026"/>
    </source>
</evidence>
<keyword evidence="2" id="KW-0645">Protease</keyword>
<dbReference type="GeneID" id="93711636"/>
<sequence>MQVMKMYEWEKEQVVSKLIPFFKGYDNQHILTLLQRNGMLPISQWEKEKICPIFSKEVLLCIKKTYRELQKEWEGPNVPLFLAPLDVMKKKMVRTQRGKSGLAFNDKVFLFLSESLPLKEIQAVLVHEYHHVCRLHKINKKEENYTLIDSIIMEGLAESAVQEYVGEDYVSSWASYYTEKQAHHLFKKVIKPSLHVKKRERAHDQLLVGGGFMPRMIGYHVGFQIVQTLLSNQSYKMKDLFFLDGQSILEKSKWAEENFS</sequence>
<evidence type="ECO:0000313" key="3">
    <source>
        <dbReference type="Proteomes" id="UP000182762"/>
    </source>
</evidence>
<protein>
    <submittedName>
        <fullName evidence="2">Predicted Zn-dependent protease</fullName>
    </submittedName>
</protein>
<dbReference type="GO" id="GO:0006508">
    <property type="term" value="P:proteolysis"/>
    <property type="evidence" value="ECO:0007669"/>
    <property type="project" value="UniProtKB-KW"/>
</dbReference>
<comment type="caution">
    <text evidence="2">The sequence shown here is derived from an EMBL/GenBank/DDBJ whole genome shotgun (WGS) entry which is preliminary data.</text>
</comment>
<dbReference type="RefSeq" id="WP_061803296.1">
    <property type="nucleotide sequence ID" value="NZ_FOXX01000007.1"/>
</dbReference>
<dbReference type="Proteomes" id="UP000182762">
    <property type="component" value="Unassembled WGS sequence"/>
</dbReference>
<proteinExistence type="predicted"/>
<gene>
    <name evidence="2" type="ORF">SAMN02745910_03012</name>
</gene>
<feature type="domain" description="DUF2268" evidence="1">
    <location>
        <begin position="61"/>
        <end position="249"/>
    </location>
</feature>
<dbReference type="EMBL" id="FOXX01000007">
    <property type="protein sequence ID" value="SFQ72281.1"/>
    <property type="molecule type" value="Genomic_DNA"/>
</dbReference>
<reference evidence="2 3" key="1">
    <citation type="submission" date="2016-10" db="EMBL/GenBank/DDBJ databases">
        <authorList>
            <person name="Varghese N."/>
            <person name="Submissions S."/>
        </authorList>
    </citation>
    <scope>NUCLEOTIDE SEQUENCE [LARGE SCALE GENOMIC DNA]</scope>
    <source>
        <strain evidence="2 3">DSM 13796</strain>
    </source>
</reference>
<keyword evidence="2" id="KW-0378">Hydrolase</keyword>
<dbReference type="GO" id="GO:0008233">
    <property type="term" value="F:peptidase activity"/>
    <property type="evidence" value="ECO:0007669"/>
    <property type="project" value="UniProtKB-KW"/>
</dbReference>
<name>A0A1I6AU66_9BACI</name>